<organism evidence="2 3">
    <name type="scientific">Lophiostoma macrostomum CBS 122681</name>
    <dbReference type="NCBI Taxonomy" id="1314788"/>
    <lineage>
        <taxon>Eukaryota</taxon>
        <taxon>Fungi</taxon>
        <taxon>Dikarya</taxon>
        <taxon>Ascomycota</taxon>
        <taxon>Pezizomycotina</taxon>
        <taxon>Dothideomycetes</taxon>
        <taxon>Pleosporomycetidae</taxon>
        <taxon>Pleosporales</taxon>
        <taxon>Lophiostomataceae</taxon>
        <taxon>Lophiostoma</taxon>
    </lineage>
</organism>
<proteinExistence type="predicted"/>
<dbReference type="GO" id="GO:0005524">
    <property type="term" value="F:ATP binding"/>
    <property type="evidence" value="ECO:0007669"/>
    <property type="project" value="InterPro"/>
</dbReference>
<accession>A0A6A6SNJ0</accession>
<dbReference type="OrthoDB" id="4062651at2759"/>
<dbReference type="InterPro" id="IPR000719">
    <property type="entry name" value="Prot_kinase_dom"/>
</dbReference>
<dbReference type="Proteomes" id="UP000799324">
    <property type="component" value="Unassembled WGS sequence"/>
</dbReference>
<evidence type="ECO:0000313" key="3">
    <source>
        <dbReference type="Proteomes" id="UP000799324"/>
    </source>
</evidence>
<evidence type="ECO:0000313" key="2">
    <source>
        <dbReference type="EMBL" id="KAF2649259.1"/>
    </source>
</evidence>
<feature type="domain" description="Protein kinase" evidence="1">
    <location>
        <begin position="1"/>
        <end position="181"/>
    </location>
</feature>
<dbReference type="Gene3D" id="1.10.510.10">
    <property type="entry name" value="Transferase(Phosphotransferase) domain 1"/>
    <property type="match status" value="1"/>
</dbReference>
<keyword evidence="3" id="KW-1185">Reference proteome</keyword>
<dbReference type="GO" id="GO:0004672">
    <property type="term" value="F:protein kinase activity"/>
    <property type="evidence" value="ECO:0007669"/>
    <property type="project" value="InterPro"/>
</dbReference>
<sequence length="181" mass="20105">MCTEEAISYLDMGKEVKILSAIEANPYAKEGRRFPRLLGSFKPPFGEDLCSWFVMSAIEPGLTLKAFMEPYTVHNVELPVEFVAHVFPELCNMLIILHERARVAHKDIHNYNILINLTAPRQHNKMPKLALIDFGMGTDGSQVELSISTDVRGSALKSFDSHILSPSPPPASLGLITSKID</sequence>
<protein>
    <recommendedName>
        <fullName evidence="1">Protein kinase domain-containing protein</fullName>
    </recommendedName>
</protein>
<name>A0A6A6SNJ0_9PLEO</name>
<dbReference type="InterPro" id="IPR011009">
    <property type="entry name" value="Kinase-like_dom_sf"/>
</dbReference>
<dbReference type="PROSITE" id="PS50011">
    <property type="entry name" value="PROTEIN_KINASE_DOM"/>
    <property type="match status" value="1"/>
</dbReference>
<evidence type="ECO:0000259" key="1">
    <source>
        <dbReference type="PROSITE" id="PS50011"/>
    </source>
</evidence>
<dbReference type="AlphaFoldDB" id="A0A6A6SNJ0"/>
<dbReference type="SUPFAM" id="SSF56112">
    <property type="entry name" value="Protein kinase-like (PK-like)"/>
    <property type="match status" value="1"/>
</dbReference>
<gene>
    <name evidence="2" type="ORF">K491DRAFT_721838</name>
</gene>
<dbReference type="Gene3D" id="3.30.200.20">
    <property type="entry name" value="Phosphorylase Kinase, domain 1"/>
    <property type="match status" value="1"/>
</dbReference>
<reference evidence="2" key="1">
    <citation type="journal article" date="2020" name="Stud. Mycol.">
        <title>101 Dothideomycetes genomes: a test case for predicting lifestyles and emergence of pathogens.</title>
        <authorList>
            <person name="Haridas S."/>
            <person name="Albert R."/>
            <person name="Binder M."/>
            <person name="Bloem J."/>
            <person name="Labutti K."/>
            <person name="Salamov A."/>
            <person name="Andreopoulos B."/>
            <person name="Baker S."/>
            <person name="Barry K."/>
            <person name="Bills G."/>
            <person name="Bluhm B."/>
            <person name="Cannon C."/>
            <person name="Castanera R."/>
            <person name="Culley D."/>
            <person name="Daum C."/>
            <person name="Ezra D."/>
            <person name="Gonzalez J."/>
            <person name="Henrissat B."/>
            <person name="Kuo A."/>
            <person name="Liang C."/>
            <person name="Lipzen A."/>
            <person name="Lutzoni F."/>
            <person name="Magnuson J."/>
            <person name="Mondo S."/>
            <person name="Nolan M."/>
            <person name="Ohm R."/>
            <person name="Pangilinan J."/>
            <person name="Park H.-J."/>
            <person name="Ramirez L."/>
            <person name="Alfaro M."/>
            <person name="Sun H."/>
            <person name="Tritt A."/>
            <person name="Yoshinaga Y."/>
            <person name="Zwiers L.-H."/>
            <person name="Turgeon B."/>
            <person name="Goodwin S."/>
            <person name="Spatafora J."/>
            <person name="Crous P."/>
            <person name="Grigoriev I."/>
        </authorList>
    </citation>
    <scope>NUCLEOTIDE SEQUENCE</scope>
    <source>
        <strain evidence="2">CBS 122681</strain>
    </source>
</reference>
<dbReference type="EMBL" id="MU004500">
    <property type="protein sequence ID" value="KAF2649259.1"/>
    <property type="molecule type" value="Genomic_DNA"/>
</dbReference>